<sequence length="230" mass="26537">MEHILEIERQESELYSLFETIYDGNSILFLGAGASIGEDGKRYLSKELIEYYEEYLGYALDETNLTKFVDILSADPDFNRSHFDTEVENMLRKYKVTEAHKTMASIPWREIITTNYDLLVEQAYDSIKNSSNHLFDLIPIRSKQEYNYRNSADEIKFVKINGCISDKGKYPLAFSSDDFKSLGGYYKKVLNDLKNLSDKISLISTGYSFSDEFGANLLQKYDSCNLVEIQ</sequence>
<reference evidence="1" key="1">
    <citation type="journal article" date="2014" name="Front. Microbiol.">
        <title>High frequency of phylogenetically diverse reductive dehalogenase-homologous genes in deep subseafloor sedimentary metagenomes.</title>
        <authorList>
            <person name="Kawai M."/>
            <person name="Futagami T."/>
            <person name="Toyoda A."/>
            <person name="Takaki Y."/>
            <person name="Nishi S."/>
            <person name="Hori S."/>
            <person name="Arai W."/>
            <person name="Tsubouchi T."/>
            <person name="Morono Y."/>
            <person name="Uchiyama I."/>
            <person name="Ito T."/>
            <person name="Fujiyama A."/>
            <person name="Inagaki F."/>
            <person name="Takami H."/>
        </authorList>
    </citation>
    <scope>NUCLEOTIDE SEQUENCE</scope>
    <source>
        <strain evidence="1">Expedition CK06-06</strain>
    </source>
</reference>
<proteinExistence type="predicted"/>
<comment type="caution">
    <text evidence="1">The sequence shown here is derived from an EMBL/GenBank/DDBJ whole genome shotgun (WGS) entry which is preliminary data.</text>
</comment>
<protein>
    <submittedName>
        <fullName evidence="1">Uncharacterized protein</fullName>
    </submittedName>
</protein>
<accession>X1TQB8</accession>
<dbReference type="Pfam" id="PF13289">
    <property type="entry name" value="SIR2_2"/>
    <property type="match status" value="1"/>
</dbReference>
<name>X1TQB8_9ZZZZ</name>
<evidence type="ECO:0000313" key="1">
    <source>
        <dbReference type="EMBL" id="GAI82244.1"/>
    </source>
</evidence>
<dbReference type="AlphaFoldDB" id="X1TQB8"/>
<gene>
    <name evidence="1" type="ORF">S12H4_14469</name>
</gene>
<dbReference type="EMBL" id="BARW01006900">
    <property type="protein sequence ID" value="GAI82244.1"/>
    <property type="molecule type" value="Genomic_DNA"/>
</dbReference>
<organism evidence="1">
    <name type="scientific">marine sediment metagenome</name>
    <dbReference type="NCBI Taxonomy" id="412755"/>
    <lineage>
        <taxon>unclassified sequences</taxon>
        <taxon>metagenomes</taxon>
        <taxon>ecological metagenomes</taxon>
    </lineage>
</organism>